<organism evidence="11 12">
    <name type="scientific">Paucidesulfovibrio gracilis DSM 16080</name>
    <dbReference type="NCBI Taxonomy" id="1121449"/>
    <lineage>
        <taxon>Bacteria</taxon>
        <taxon>Pseudomonadati</taxon>
        <taxon>Thermodesulfobacteriota</taxon>
        <taxon>Desulfovibrionia</taxon>
        <taxon>Desulfovibrionales</taxon>
        <taxon>Desulfovibrionaceae</taxon>
        <taxon>Paucidesulfovibrio</taxon>
    </lineage>
</organism>
<comment type="catalytic activity">
    <reaction evidence="9">
        <text>a lipid X + a UDP-2-N,3-O-bis[(3R)-3-hydroxyacyl]-alpha-D-glucosamine = a lipid A disaccharide + UDP + H(+)</text>
        <dbReference type="Rhea" id="RHEA:67828"/>
        <dbReference type="ChEBI" id="CHEBI:15378"/>
        <dbReference type="ChEBI" id="CHEBI:58223"/>
        <dbReference type="ChEBI" id="CHEBI:137748"/>
        <dbReference type="ChEBI" id="CHEBI:176338"/>
        <dbReference type="ChEBI" id="CHEBI:176343"/>
        <dbReference type="EC" id="2.4.1.182"/>
    </reaction>
</comment>
<protein>
    <recommendedName>
        <fullName evidence="3 10">Lipid-A-disaccharide synthase</fullName>
        <ecNumber evidence="2 10">2.4.1.182</ecNumber>
    </recommendedName>
</protein>
<gene>
    <name evidence="11" type="ORF">SAMN02745704_00133</name>
</gene>
<dbReference type="InterPro" id="IPR003835">
    <property type="entry name" value="Glyco_trans_19"/>
</dbReference>
<evidence type="ECO:0000256" key="3">
    <source>
        <dbReference type="ARBA" id="ARBA00020902"/>
    </source>
</evidence>
<evidence type="ECO:0000256" key="7">
    <source>
        <dbReference type="ARBA" id="ARBA00022679"/>
    </source>
</evidence>
<keyword evidence="8" id="KW-0443">Lipid metabolism</keyword>
<evidence type="ECO:0000313" key="12">
    <source>
        <dbReference type="Proteomes" id="UP000190027"/>
    </source>
</evidence>
<dbReference type="Proteomes" id="UP000190027">
    <property type="component" value="Unassembled WGS sequence"/>
</dbReference>
<evidence type="ECO:0000256" key="8">
    <source>
        <dbReference type="ARBA" id="ARBA00023098"/>
    </source>
</evidence>
<evidence type="ECO:0000256" key="5">
    <source>
        <dbReference type="ARBA" id="ARBA00022556"/>
    </source>
</evidence>
<dbReference type="RefSeq" id="WP_078715725.1">
    <property type="nucleotide sequence ID" value="NZ_FUYC01000001.1"/>
</dbReference>
<evidence type="ECO:0000256" key="4">
    <source>
        <dbReference type="ARBA" id="ARBA00022516"/>
    </source>
</evidence>
<accession>A0A1T4W269</accession>
<keyword evidence="12" id="KW-1185">Reference proteome</keyword>
<dbReference type="EC" id="2.4.1.182" evidence="2 10"/>
<dbReference type="PANTHER" id="PTHR30372:SF4">
    <property type="entry name" value="LIPID-A-DISACCHARIDE SYNTHASE, MITOCHONDRIAL-RELATED"/>
    <property type="match status" value="1"/>
</dbReference>
<evidence type="ECO:0000256" key="9">
    <source>
        <dbReference type="ARBA" id="ARBA00048975"/>
    </source>
</evidence>
<dbReference type="PANTHER" id="PTHR30372">
    <property type="entry name" value="LIPID-A-DISACCHARIDE SYNTHASE"/>
    <property type="match status" value="1"/>
</dbReference>
<evidence type="ECO:0000256" key="1">
    <source>
        <dbReference type="ARBA" id="ARBA00002056"/>
    </source>
</evidence>
<dbReference type="AlphaFoldDB" id="A0A1T4W269"/>
<evidence type="ECO:0000313" key="11">
    <source>
        <dbReference type="EMBL" id="SKA71394.1"/>
    </source>
</evidence>
<reference evidence="11 12" key="1">
    <citation type="submission" date="2017-02" db="EMBL/GenBank/DDBJ databases">
        <authorList>
            <person name="Peterson S.W."/>
        </authorList>
    </citation>
    <scope>NUCLEOTIDE SEQUENCE [LARGE SCALE GENOMIC DNA]</scope>
    <source>
        <strain evidence="11 12">DSM 16080</strain>
    </source>
</reference>
<dbReference type="GO" id="GO:0009245">
    <property type="term" value="P:lipid A biosynthetic process"/>
    <property type="evidence" value="ECO:0007669"/>
    <property type="project" value="UniProtKB-UniRule"/>
</dbReference>
<dbReference type="GO" id="GO:0008915">
    <property type="term" value="F:lipid-A-disaccharide synthase activity"/>
    <property type="evidence" value="ECO:0007669"/>
    <property type="project" value="UniProtKB-UniRule"/>
</dbReference>
<proteinExistence type="predicted"/>
<evidence type="ECO:0000256" key="2">
    <source>
        <dbReference type="ARBA" id="ARBA00012687"/>
    </source>
</evidence>
<dbReference type="EMBL" id="FUYC01000001">
    <property type="protein sequence ID" value="SKA71394.1"/>
    <property type="molecule type" value="Genomic_DNA"/>
</dbReference>
<dbReference type="OrthoDB" id="9801642at2"/>
<evidence type="ECO:0000256" key="6">
    <source>
        <dbReference type="ARBA" id="ARBA00022676"/>
    </source>
</evidence>
<keyword evidence="6" id="KW-0328">Glycosyltransferase</keyword>
<dbReference type="GO" id="GO:0016020">
    <property type="term" value="C:membrane"/>
    <property type="evidence" value="ECO:0007669"/>
    <property type="project" value="GOC"/>
</dbReference>
<comment type="function">
    <text evidence="1">Condensation of UDP-2,3-diacylglucosamine and 2,3-diacylglucosamine-1-phosphate to form lipid A disaccharide, a precursor of lipid A, a phosphorylated glycolipid that anchors the lipopolysaccharide to the outer membrane of the cell.</text>
</comment>
<dbReference type="GO" id="GO:0005543">
    <property type="term" value="F:phospholipid binding"/>
    <property type="evidence" value="ECO:0007669"/>
    <property type="project" value="TreeGrafter"/>
</dbReference>
<sequence>MTRNIWINCSEASGDMYAGALAGELLRREPVLRVGGMGGHALAGAGADVHFPMSRLCFNGFLDVLRGLPGVFRLHREITHFWKRNRPDVVVMVDCPDFNLPLAKAAHAMDIPVLYFMAPQFWAWKQRGIDVMRQCVGKVLCALPFEQDYFHERGCRPLYAGHPLLDMLPLGGLDRMIPDPSRIGIMPGSRRKEVAFLLPTFAEAAARIHARLPWMNFTIARAPGIDRDFLRRCWTVDVPVRIVEPEERFQMIRKSSMVLAASGTATLETGLIGTPTIVAYKIDRPAAYLIRKLAFSKFVSLTNILLQRELFPEYLQERANPANISSQALNWLNNPGILLDVRYTLRKLRHVVGPAGGMRVAAETVLAEPNGGLL</sequence>
<dbReference type="NCBIfam" id="TIGR00215">
    <property type="entry name" value="lpxB"/>
    <property type="match status" value="1"/>
</dbReference>
<name>A0A1T4W269_9BACT</name>
<keyword evidence="4" id="KW-0444">Lipid biosynthesis</keyword>
<keyword evidence="7" id="KW-0808">Transferase</keyword>
<dbReference type="Pfam" id="PF02684">
    <property type="entry name" value="LpxB"/>
    <property type="match status" value="1"/>
</dbReference>
<keyword evidence="5" id="KW-0441">Lipid A biosynthesis</keyword>
<dbReference type="SUPFAM" id="SSF53756">
    <property type="entry name" value="UDP-Glycosyltransferase/glycogen phosphorylase"/>
    <property type="match status" value="1"/>
</dbReference>
<evidence type="ECO:0000256" key="10">
    <source>
        <dbReference type="NCBIfam" id="TIGR00215"/>
    </source>
</evidence>
<dbReference type="STRING" id="1121449.SAMN02745704_00133"/>